<dbReference type="InterPro" id="IPR010982">
    <property type="entry name" value="Lambda_DNA-bd_dom_sf"/>
</dbReference>
<gene>
    <name evidence="2" type="ORF">A0U89_11400</name>
</gene>
<dbReference type="OrthoDB" id="9797172at2"/>
<organism evidence="2 3">
    <name type="scientific">Kozakia baliensis</name>
    <dbReference type="NCBI Taxonomy" id="153496"/>
    <lineage>
        <taxon>Bacteria</taxon>
        <taxon>Pseudomonadati</taxon>
        <taxon>Pseudomonadota</taxon>
        <taxon>Alphaproteobacteria</taxon>
        <taxon>Acetobacterales</taxon>
        <taxon>Acetobacteraceae</taxon>
        <taxon>Kozakia</taxon>
    </lineage>
</organism>
<dbReference type="PANTHER" id="PTHR46558:SF4">
    <property type="entry name" value="DNA-BIDING PHAGE PROTEIN"/>
    <property type="match status" value="1"/>
</dbReference>
<dbReference type="Pfam" id="PF01381">
    <property type="entry name" value="HTH_3"/>
    <property type="match status" value="1"/>
</dbReference>
<protein>
    <submittedName>
        <fullName evidence="2">Uncharacterized protein</fullName>
    </submittedName>
</protein>
<evidence type="ECO:0000313" key="2">
    <source>
        <dbReference type="EMBL" id="AOX17650.1"/>
    </source>
</evidence>
<dbReference type="Gene3D" id="1.10.260.40">
    <property type="entry name" value="lambda repressor-like DNA-binding domains"/>
    <property type="match status" value="1"/>
</dbReference>
<dbReference type="EMBL" id="CP014674">
    <property type="protein sequence ID" value="AOX17650.1"/>
    <property type="molecule type" value="Genomic_DNA"/>
</dbReference>
<accession>A0A1D8UVI3</accession>
<dbReference type="RefSeq" id="WP_070403212.1">
    <property type="nucleotide sequence ID" value="NZ_BJVW01000001.1"/>
</dbReference>
<name>A0A1D8UVI3_9PROT</name>
<dbReference type="SUPFAM" id="SSF47413">
    <property type="entry name" value="lambda repressor-like DNA-binding domains"/>
    <property type="match status" value="1"/>
</dbReference>
<sequence>MAANNKNPSAAGEKDIHIGYCIRRFRNQKKISQEKLADELGVTFQQVQKYERGTNRVTAARLAEIADILETPVAYFYDGMPGRKALEKVPTRNFPAYNPRGFAEEVSAFEGPPPKYQAPPMEDVSLLSSKEAVELVRNYYGIPDKKVRKQMLALIRSMNAPNDE</sequence>
<dbReference type="STRING" id="153496.A0U89_11400"/>
<dbReference type="CDD" id="cd00093">
    <property type="entry name" value="HTH_XRE"/>
    <property type="match status" value="1"/>
</dbReference>
<evidence type="ECO:0000256" key="1">
    <source>
        <dbReference type="ARBA" id="ARBA00023125"/>
    </source>
</evidence>
<dbReference type="SMART" id="SM00530">
    <property type="entry name" value="HTH_XRE"/>
    <property type="match status" value="1"/>
</dbReference>
<dbReference type="InterPro" id="IPR001387">
    <property type="entry name" value="Cro/C1-type_HTH"/>
</dbReference>
<dbReference type="PROSITE" id="PS50943">
    <property type="entry name" value="HTH_CROC1"/>
    <property type="match status" value="1"/>
</dbReference>
<dbReference type="PANTHER" id="PTHR46558">
    <property type="entry name" value="TRACRIPTIONAL REGULATORY PROTEIN-RELATED-RELATED"/>
    <property type="match status" value="1"/>
</dbReference>
<dbReference type="GO" id="GO:0003677">
    <property type="term" value="F:DNA binding"/>
    <property type="evidence" value="ECO:0007669"/>
    <property type="project" value="UniProtKB-KW"/>
</dbReference>
<dbReference type="Proteomes" id="UP000179145">
    <property type="component" value="Chromosome"/>
</dbReference>
<evidence type="ECO:0000313" key="3">
    <source>
        <dbReference type="Proteomes" id="UP000179145"/>
    </source>
</evidence>
<reference evidence="2 3" key="1">
    <citation type="journal article" date="2016" name="Microb. Cell Fact.">
        <title>Dissection of exopolysaccharide biosynthesis in Kozakia baliensis.</title>
        <authorList>
            <person name="Brandt J.U."/>
            <person name="Jakob F."/>
            <person name="Behr J."/>
            <person name="Geissler A.J."/>
            <person name="Vogel R.F."/>
        </authorList>
    </citation>
    <scope>NUCLEOTIDE SEQUENCE [LARGE SCALE GENOMIC DNA]</scope>
    <source>
        <strain evidence="2 3">DSM 14400</strain>
    </source>
</reference>
<dbReference type="KEGG" id="kba:A0U89_11400"/>
<dbReference type="eggNOG" id="COG1396">
    <property type="taxonomic scope" value="Bacteria"/>
</dbReference>
<proteinExistence type="predicted"/>
<keyword evidence="3" id="KW-1185">Reference proteome</keyword>
<dbReference type="AlphaFoldDB" id="A0A1D8UVI3"/>
<keyword evidence="1" id="KW-0238">DNA-binding</keyword>